<keyword evidence="1" id="KW-0812">Transmembrane</keyword>
<dbReference type="InterPro" id="IPR033438">
    <property type="entry name" value="MOLO1"/>
</dbReference>
<evidence type="ECO:0000313" key="3">
    <source>
        <dbReference type="Proteomes" id="UP000078560"/>
    </source>
</evidence>
<gene>
    <name evidence="2" type="ORF">POVCU2_0009680</name>
</gene>
<organism evidence="2 3">
    <name type="scientific">Plasmodium ovale curtisi</name>
    <dbReference type="NCBI Taxonomy" id="864141"/>
    <lineage>
        <taxon>Eukaryota</taxon>
        <taxon>Sar</taxon>
        <taxon>Alveolata</taxon>
        <taxon>Apicomplexa</taxon>
        <taxon>Aconoidasida</taxon>
        <taxon>Haemosporida</taxon>
        <taxon>Plasmodiidae</taxon>
        <taxon>Plasmodium</taxon>
        <taxon>Plasmodium (Plasmodium)</taxon>
    </lineage>
</organism>
<keyword evidence="1" id="KW-1133">Transmembrane helix</keyword>
<keyword evidence="1" id="KW-0472">Membrane</keyword>
<name>A0A1A8VL43_PLAOA</name>
<proteinExistence type="predicted"/>
<evidence type="ECO:0000256" key="1">
    <source>
        <dbReference type="SAM" id="Phobius"/>
    </source>
</evidence>
<accession>A0A1A8VL43</accession>
<feature type="transmembrane region" description="Helical" evidence="1">
    <location>
        <begin position="263"/>
        <end position="283"/>
    </location>
</feature>
<dbReference type="GO" id="GO:0005892">
    <property type="term" value="C:acetylcholine-gated channel complex"/>
    <property type="evidence" value="ECO:0007669"/>
    <property type="project" value="InterPro"/>
</dbReference>
<dbReference type="Proteomes" id="UP000078560">
    <property type="component" value="Unassembled WGS sequence"/>
</dbReference>
<dbReference type="EMBL" id="FLQU01000141">
    <property type="protein sequence ID" value="SBS81302.1"/>
    <property type="molecule type" value="Genomic_DNA"/>
</dbReference>
<feature type="transmembrane region" description="Helical" evidence="1">
    <location>
        <begin position="169"/>
        <end position="195"/>
    </location>
</feature>
<protein>
    <submittedName>
        <fullName evidence="2">RNA-binding protein NOB1, putative</fullName>
    </submittedName>
</protein>
<sequence length="285" mass="32196">MFFSDEINTFLDRETPGDDPFKSSYSLDVTLENFPNPFIHPSLCNRSGLKYSYICDPNKMLSRNIADKIEGNPKCSDGILLLFVKEDATFLLKWKKGAQSIINFRTATSMNKSFNQYIRRYSLEYSILMGKPRRTAPTCAQKKEHLRSVKLTSQYLTEEIIPPTQTTQMVVALTIAVIVGLGYLACVLIGAQSIINFRTATSMNKSFNQYIRRYSLEYSILMGKPRRTAPTCAQKKEHLRSVKLTSQYLTEEIIPPTQTTQMVVALTIAVIVGLGYLACVLIGTR</sequence>
<dbReference type="PANTHER" id="PTHR33748:SF5">
    <property type="entry name" value="GROUND-LIKE DOMAIN-CONTAINING PROTEIN"/>
    <property type="match status" value="1"/>
</dbReference>
<dbReference type="AlphaFoldDB" id="A0A1A8VL43"/>
<dbReference type="Pfam" id="PF17175">
    <property type="entry name" value="MOLO1"/>
    <property type="match status" value="1"/>
</dbReference>
<reference evidence="3" key="1">
    <citation type="submission" date="2016-05" db="EMBL/GenBank/DDBJ databases">
        <authorList>
            <person name="Naeem Raeece"/>
        </authorList>
    </citation>
    <scope>NUCLEOTIDE SEQUENCE [LARGE SCALE GENOMIC DNA]</scope>
</reference>
<evidence type="ECO:0000313" key="2">
    <source>
        <dbReference type="EMBL" id="SBS81302.1"/>
    </source>
</evidence>
<dbReference type="PANTHER" id="PTHR33748">
    <property type="entry name" value="PROTEIN CBG04600"/>
    <property type="match status" value="1"/>
</dbReference>